<comment type="caution">
    <text evidence="1">The sequence shown here is derived from an EMBL/GenBank/DDBJ whole genome shotgun (WGS) entry which is preliminary data.</text>
</comment>
<sequence>MERCSFLKAVVSRHGFSIRKSDHSVRFTITRTDLMAIREAMTSTTSNGEIPVIALGSADWRDGDLRMCRGVQDQWMELRGAELWIVASLGGDRFLYSYPVLLDRVFESLDVAVAHGAADAQAGYTQWLL</sequence>
<dbReference type="AlphaFoldDB" id="A0A7Y8GXI2"/>
<organism evidence="1 2">
    <name type="scientific">Hydrogenophaga aromaticivorans</name>
    <dbReference type="NCBI Taxonomy" id="2610898"/>
    <lineage>
        <taxon>Bacteria</taxon>
        <taxon>Pseudomonadati</taxon>
        <taxon>Pseudomonadota</taxon>
        <taxon>Betaproteobacteria</taxon>
        <taxon>Burkholderiales</taxon>
        <taxon>Comamonadaceae</taxon>
        <taxon>Hydrogenophaga</taxon>
    </lineage>
</organism>
<reference evidence="1 2" key="1">
    <citation type="submission" date="2019-09" db="EMBL/GenBank/DDBJ databases">
        <title>Hydrogenophaga aromatica sp. nov., isolated from a para-xylene-degrading enrichment culture.</title>
        <authorList>
            <person name="Tancsics A."/>
            <person name="Banerjee S."/>
        </authorList>
    </citation>
    <scope>NUCLEOTIDE SEQUENCE [LARGE SCALE GENOMIC DNA]</scope>
    <source>
        <strain evidence="1 2">D2P1</strain>
    </source>
</reference>
<evidence type="ECO:0000313" key="1">
    <source>
        <dbReference type="EMBL" id="NWF46148.1"/>
    </source>
</evidence>
<name>A0A7Y8GXI2_9BURK</name>
<dbReference type="Proteomes" id="UP000545507">
    <property type="component" value="Unassembled WGS sequence"/>
</dbReference>
<keyword evidence="2" id="KW-1185">Reference proteome</keyword>
<protein>
    <submittedName>
        <fullName evidence="1">Uncharacterized protein</fullName>
    </submittedName>
</protein>
<proteinExistence type="predicted"/>
<evidence type="ECO:0000313" key="2">
    <source>
        <dbReference type="Proteomes" id="UP000545507"/>
    </source>
</evidence>
<gene>
    <name evidence="1" type="ORF">F3K02_12920</name>
</gene>
<dbReference type="EMBL" id="VYGV01000011">
    <property type="protein sequence ID" value="NWF46148.1"/>
    <property type="molecule type" value="Genomic_DNA"/>
</dbReference>
<dbReference type="RefSeq" id="WP_177136052.1">
    <property type="nucleotide sequence ID" value="NZ_VYGV01000011.1"/>
</dbReference>
<accession>A0A7Y8GXI2</accession>